<keyword evidence="1" id="KW-1133">Transmembrane helix</keyword>
<dbReference type="RefSeq" id="WP_220194394.1">
    <property type="nucleotide sequence ID" value="NZ_BNJF01000001.1"/>
</dbReference>
<comment type="caution">
    <text evidence="2">The sequence shown here is derived from an EMBL/GenBank/DDBJ whole genome shotgun (WGS) entry which is preliminary data.</text>
</comment>
<keyword evidence="1" id="KW-0812">Transmembrane</keyword>
<dbReference type="AlphaFoldDB" id="A0A8J3I595"/>
<reference evidence="2" key="1">
    <citation type="submission" date="2020-10" db="EMBL/GenBank/DDBJ databases">
        <title>Taxonomic study of unclassified bacteria belonging to the class Ktedonobacteria.</title>
        <authorList>
            <person name="Yabe S."/>
            <person name="Wang C.M."/>
            <person name="Zheng Y."/>
            <person name="Sakai Y."/>
            <person name="Cavaletti L."/>
            <person name="Monciardini P."/>
            <person name="Donadio S."/>
        </authorList>
    </citation>
    <scope>NUCLEOTIDE SEQUENCE</scope>
    <source>
        <strain evidence="2">SOSP1-1</strain>
    </source>
</reference>
<protein>
    <submittedName>
        <fullName evidence="2">Uncharacterized protein</fullName>
    </submittedName>
</protein>
<evidence type="ECO:0000256" key="1">
    <source>
        <dbReference type="SAM" id="Phobius"/>
    </source>
</evidence>
<accession>A0A8J3I595</accession>
<feature type="transmembrane region" description="Helical" evidence="1">
    <location>
        <begin position="121"/>
        <end position="150"/>
    </location>
</feature>
<sequence>MILPPGNCPACKRNDQVQKVTAIHRNSSVTRMETQVTTSVTVTYDSAGNPTYNSVPQTTTVPVTHQTRLGALLSPPQCKRIPLPIGEKIIFWLCPLFAFVFSFGLISFLERFFPHALDAFVAFSPLVACLLLPFIFGGILIGPPLLLAFLTHNVFFRQANKRRHELQRQERERWQYLVRQWEQFCYCHRCDGVFSASAEKIAAPAQIQQLYRQ</sequence>
<dbReference type="EMBL" id="BNJF01000001">
    <property type="protein sequence ID" value="GHO45039.1"/>
    <property type="molecule type" value="Genomic_DNA"/>
</dbReference>
<keyword evidence="3" id="KW-1185">Reference proteome</keyword>
<name>A0A8J3I595_9CHLR</name>
<gene>
    <name evidence="2" type="ORF">KSX_32020</name>
</gene>
<evidence type="ECO:0000313" key="2">
    <source>
        <dbReference type="EMBL" id="GHO45039.1"/>
    </source>
</evidence>
<feature type="transmembrane region" description="Helical" evidence="1">
    <location>
        <begin position="89"/>
        <end position="109"/>
    </location>
</feature>
<organism evidence="2 3">
    <name type="scientific">Ktedonospora formicarum</name>
    <dbReference type="NCBI Taxonomy" id="2778364"/>
    <lineage>
        <taxon>Bacteria</taxon>
        <taxon>Bacillati</taxon>
        <taxon>Chloroflexota</taxon>
        <taxon>Ktedonobacteria</taxon>
        <taxon>Ktedonobacterales</taxon>
        <taxon>Ktedonobacteraceae</taxon>
        <taxon>Ktedonospora</taxon>
    </lineage>
</organism>
<evidence type="ECO:0000313" key="3">
    <source>
        <dbReference type="Proteomes" id="UP000612362"/>
    </source>
</evidence>
<dbReference type="Proteomes" id="UP000612362">
    <property type="component" value="Unassembled WGS sequence"/>
</dbReference>
<keyword evidence="1" id="KW-0472">Membrane</keyword>
<proteinExistence type="predicted"/>